<dbReference type="Proteomes" id="UP000499080">
    <property type="component" value="Unassembled WGS sequence"/>
</dbReference>
<name>A0A4Y2CLV0_ARAVE</name>
<evidence type="ECO:0000313" key="2">
    <source>
        <dbReference type="Proteomes" id="UP000499080"/>
    </source>
</evidence>
<proteinExistence type="predicted"/>
<organism evidence="1 2">
    <name type="scientific">Araneus ventricosus</name>
    <name type="common">Orbweaver spider</name>
    <name type="synonym">Epeira ventricosa</name>
    <dbReference type="NCBI Taxonomy" id="182803"/>
    <lineage>
        <taxon>Eukaryota</taxon>
        <taxon>Metazoa</taxon>
        <taxon>Ecdysozoa</taxon>
        <taxon>Arthropoda</taxon>
        <taxon>Chelicerata</taxon>
        <taxon>Arachnida</taxon>
        <taxon>Araneae</taxon>
        <taxon>Araneomorphae</taxon>
        <taxon>Entelegynae</taxon>
        <taxon>Araneoidea</taxon>
        <taxon>Araneidae</taxon>
        <taxon>Araneus</taxon>
    </lineage>
</organism>
<dbReference type="EMBL" id="BGPR01000206">
    <property type="protein sequence ID" value="GBM04707.1"/>
    <property type="molecule type" value="Genomic_DNA"/>
</dbReference>
<keyword evidence="2" id="KW-1185">Reference proteome</keyword>
<sequence length="100" mass="11164">MTLTAVSTLLSAVSFGPYYGKCSDFALPWCGSLLDKRLRIGHKESRPGHLLSCRDSISFGGRLKDFGGRLLRDWIWMQCLGDAVLCRNDNGRSKILESLQ</sequence>
<evidence type="ECO:0000313" key="1">
    <source>
        <dbReference type="EMBL" id="GBM04707.1"/>
    </source>
</evidence>
<accession>A0A4Y2CLV0</accession>
<dbReference type="AlphaFoldDB" id="A0A4Y2CLV0"/>
<gene>
    <name evidence="1" type="ORF">AVEN_44843_1</name>
</gene>
<comment type="caution">
    <text evidence="1">The sequence shown here is derived from an EMBL/GenBank/DDBJ whole genome shotgun (WGS) entry which is preliminary data.</text>
</comment>
<protein>
    <submittedName>
        <fullName evidence="1">Uncharacterized protein</fullName>
    </submittedName>
</protein>
<reference evidence="1 2" key="1">
    <citation type="journal article" date="2019" name="Sci. Rep.">
        <title>Orb-weaving spider Araneus ventricosus genome elucidates the spidroin gene catalogue.</title>
        <authorList>
            <person name="Kono N."/>
            <person name="Nakamura H."/>
            <person name="Ohtoshi R."/>
            <person name="Moran D.A.P."/>
            <person name="Shinohara A."/>
            <person name="Yoshida Y."/>
            <person name="Fujiwara M."/>
            <person name="Mori M."/>
            <person name="Tomita M."/>
            <person name="Arakawa K."/>
        </authorList>
    </citation>
    <scope>NUCLEOTIDE SEQUENCE [LARGE SCALE GENOMIC DNA]</scope>
</reference>